<feature type="domain" description="Peptidoglycan binding-like" evidence="2">
    <location>
        <begin position="213"/>
        <end position="254"/>
    </location>
</feature>
<dbReference type="RefSeq" id="WP_349143979.1">
    <property type="nucleotide sequence ID" value="NZ_JBBMFC010000006.1"/>
</dbReference>
<feature type="domain" description="Endolysin-like" evidence="3">
    <location>
        <begin position="6"/>
        <end position="171"/>
    </location>
</feature>
<dbReference type="Pfam" id="PF25309">
    <property type="entry name" value="ELLD"/>
    <property type="match status" value="1"/>
</dbReference>
<comment type="caution">
    <text evidence="4">The sequence shown here is derived from an EMBL/GenBank/DDBJ whole genome shotgun (WGS) entry which is preliminary data.</text>
</comment>
<keyword evidence="5" id="KW-1185">Reference proteome</keyword>
<organism evidence="4 5">
    <name type="scientific">Hominiventricola aquisgranensis</name>
    <dbReference type="NCBI Taxonomy" id="3133164"/>
    <lineage>
        <taxon>Bacteria</taxon>
        <taxon>Bacillati</taxon>
        <taxon>Bacillota</taxon>
        <taxon>Clostridia</taxon>
        <taxon>Lachnospirales</taxon>
        <taxon>Lachnospiraceae</taxon>
        <taxon>Hominiventricola</taxon>
    </lineage>
</organism>
<dbReference type="InterPro" id="IPR036365">
    <property type="entry name" value="PGBD-like_sf"/>
</dbReference>
<dbReference type="Pfam" id="PF01471">
    <property type="entry name" value="PG_binding_1"/>
    <property type="match status" value="1"/>
</dbReference>
<evidence type="ECO:0000256" key="1">
    <source>
        <dbReference type="SAM" id="MobiDB-lite"/>
    </source>
</evidence>
<accession>A0ABV1HYX9</accession>
<gene>
    <name evidence="4" type="ORF">WMO62_04685</name>
</gene>
<evidence type="ECO:0000313" key="5">
    <source>
        <dbReference type="Proteomes" id="UP001470288"/>
    </source>
</evidence>
<dbReference type="SUPFAM" id="SSF47090">
    <property type="entry name" value="PGBD-like"/>
    <property type="match status" value="1"/>
</dbReference>
<feature type="region of interest" description="Disordered" evidence="1">
    <location>
        <begin position="16"/>
        <end position="37"/>
    </location>
</feature>
<proteinExistence type="predicted"/>
<dbReference type="InterPro" id="IPR002477">
    <property type="entry name" value="Peptidoglycan-bd-like"/>
</dbReference>
<name>A0ABV1HYX9_9FIRM</name>
<protein>
    <submittedName>
        <fullName evidence="4">Peptidoglycan-binding domain-containing protein</fullName>
    </submittedName>
</protein>
<evidence type="ECO:0000259" key="3">
    <source>
        <dbReference type="Pfam" id="PF25309"/>
    </source>
</evidence>
<dbReference type="Gene3D" id="3.90.1720.10">
    <property type="entry name" value="endopeptidase domain like (from Nostoc punctiforme)"/>
    <property type="match status" value="1"/>
</dbReference>
<sequence>MATIMIGSARIDERGKLSGGVAGDQKQTSNTNDTKGEVSMQPFYVHSKGWYILRPKNAALAAKMAERMTAACNNKNIGYDQGNRLGVIIYGIDTKTKTECDCSSLTRQVVKEASGKDPGNFTTANAAAILGATGLFINKISYLSQARTPVYNGDILVTKTKGHIVVVVSGNPRGGGQSTTASSTSDTKKGAYKMDTIRKGSKGKAVKIWQVILGYTGSKIDGIFGSGTEADTKTWQKAHGLTADGIVGAKSWKAGLESA</sequence>
<dbReference type="InterPro" id="IPR036366">
    <property type="entry name" value="PGBDSf"/>
</dbReference>
<evidence type="ECO:0000313" key="4">
    <source>
        <dbReference type="EMBL" id="MEQ2578142.1"/>
    </source>
</evidence>
<reference evidence="4 5" key="1">
    <citation type="submission" date="2024-03" db="EMBL/GenBank/DDBJ databases">
        <title>Human intestinal bacterial collection.</title>
        <authorList>
            <person name="Pauvert C."/>
            <person name="Hitch T.C.A."/>
            <person name="Clavel T."/>
        </authorList>
    </citation>
    <scope>NUCLEOTIDE SEQUENCE [LARGE SCALE GENOMIC DNA]</scope>
    <source>
        <strain evidence="4 5">CLA-AA-H78B</strain>
    </source>
</reference>
<dbReference type="InterPro" id="IPR057370">
    <property type="entry name" value="ELLD"/>
</dbReference>
<evidence type="ECO:0000259" key="2">
    <source>
        <dbReference type="Pfam" id="PF01471"/>
    </source>
</evidence>
<dbReference type="Gene3D" id="1.10.101.10">
    <property type="entry name" value="PGBD-like superfamily/PGBD"/>
    <property type="match status" value="1"/>
</dbReference>
<dbReference type="Proteomes" id="UP001470288">
    <property type="component" value="Unassembled WGS sequence"/>
</dbReference>
<dbReference type="EMBL" id="JBBMFC010000006">
    <property type="protein sequence ID" value="MEQ2578142.1"/>
    <property type="molecule type" value="Genomic_DNA"/>
</dbReference>